<dbReference type="EMBL" id="CP095046">
    <property type="protein sequence ID" value="UOQ73109.1"/>
    <property type="molecule type" value="Genomic_DNA"/>
</dbReference>
<accession>A0A8T9QC33</accession>
<dbReference type="RefSeq" id="WP_244676464.1">
    <property type="nucleotide sequence ID" value="NZ_CP095046.1"/>
</dbReference>
<gene>
    <name evidence="2" type="ORF">MUN79_03800</name>
</gene>
<keyword evidence="1" id="KW-0732">Signal</keyword>
<feature type="signal peptide" evidence="1">
    <location>
        <begin position="1"/>
        <end position="25"/>
    </location>
</feature>
<sequence>MTFAPTFLARLLPALLALCSSPVLAQLDSLPQLGRSLARYSQRLPPEKLFAHLDRPSYVSGETLWFKLYAVDGRSHRPLAASTVAYVEVLDAEQRPVLQAKIALRRATGQGSFVLPAALASGTYTVRAYTSWMKNFGPEFYFHCPVTIVNTRTPLGLPAAPAALSYDPQFFPEGGYLVQGISSKVGFKITDRQGRGVAAEGNVLDASGKSVGSFQTLRFGLGSFSFTPMAAGSAYRAVIRLRSGQTITSPLPAVREQGYVLRLEEAGPEQLRVVVQTSGAALASESLYLLGHTRQQVAVAAGTPLSQGQAVFVVEKAKLAAGVTHFTLFNSRRQPVCERLYFRASTTTLALTAQPDKSQYASRQKVSLQLSTGETVPANVSVAVYQLDSLSQAGGPDAASYLWLTSDLKGAVENPEYYCSTHSAEAAQAADNLMLTQGWSRFRWADVLAAQPAPPAYLPELNGHLVRGRVTDSRTGARLRASLSTWRRPAGPFSCTIQLVGPMAACSSKRPTGTVPGSW</sequence>
<dbReference type="Gene3D" id="2.60.40.1930">
    <property type="match status" value="1"/>
</dbReference>
<proteinExistence type="predicted"/>
<dbReference type="KEGG" id="hcu:MUN79_03800"/>
<dbReference type="AlphaFoldDB" id="A0A8T9QC33"/>
<evidence type="ECO:0000256" key="1">
    <source>
        <dbReference type="SAM" id="SignalP"/>
    </source>
</evidence>
<reference evidence="2" key="1">
    <citation type="submission" date="2022-04" db="EMBL/GenBank/DDBJ databases">
        <title>Hymenobacter sp. isolated from the air.</title>
        <authorList>
            <person name="Won M."/>
            <person name="Lee C.-M."/>
            <person name="Woen H.-Y."/>
            <person name="Kwon S.-W."/>
        </authorList>
    </citation>
    <scope>NUCLEOTIDE SEQUENCE</scope>
    <source>
        <strain evidence="2">5116S-3</strain>
    </source>
</reference>
<protein>
    <recommendedName>
        <fullName evidence="4">Macroglobulin domain-containing protein</fullName>
    </recommendedName>
</protein>
<name>A0A8T9QC33_9BACT</name>
<evidence type="ECO:0008006" key="4">
    <source>
        <dbReference type="Google" id="ProtNLM"/>
    </source>
</evidence>
<evidence type="ECO:0000313" key="3">
    <source>
        <dbReference type="Proteomes" id="UP000831796"/>
    </source>
</evidence>
<keyword evidence="3" id="KW-1185">Reference proteome</keyword>
<organism evidence="2 3">
    <name type="scientific">Hymenobacter cellulosilyticus</name>
    <dbReference type="NCBI Taxonomy" id="2932248"/>
    <lineage>
        <taxon>Bacteria</taxon>
        <taxon>Pseudomonadati</taxon>
        <taxon>Bacteroidota</taxon>
        <taxon>Cytophagia</taxon>
        <taxon>Cytophagales</taxon>
        <taxon>Hymenobacteraceae</taxon>
        <taxon>Hymenobacter</taxon>
    </lineage>
</organism>
<feature type="chain" id="PRO_5035775357" description="Macroglobulin domain-containing protein" evidence="1">
    <location>
        <begin position="26"/>
        <end position="519"/>
    </location>
</feature>
<dbReference type="Proteomes" id="UP000831796">
    <property type="component" value="Chromosome"/>
</dbReference>
<evidence type="ECO:0000313" key="2">
    <source>
        <dbReference type="EMBL" id="UOQ73109.1"/>
    </source>
</evidence>